<dbReference type="GO" id="GO:0005737">
    <property type="term" value="C:cytoplasm"/>
    <property type="evidence" value="ECO:0007669"/>
    <property type="project" value="TreeGrafter"/>
</dbReference>
<dbReference type="Gene3D" id="3.40.50.300">
    <property type="entry name" value="P-loop containing nucleotide triphosphate hydrolases"/>
    <property type="match status" value="1"/>
</dbReference>
<dbReference type="RefSeq" id="WP_046005026.1">
    <property type="nucleotide sequence ID" value="NZ_JXYA01000022.1"/>
</dbReference>
<dbReference type="InterPro" id="IPR027417">
    <property type="entry name" value="P-loop_NTPase"/>
</dbReference>
<accession>A0A0F4QMU6</accession>
<name>A0A0F4QMU6_9GAMM</name>
<feature type="domain" description="CobW/HypB/UreG nucleotide-binding" evidence="1">
    <location>
        <begin position="3"/>
        <end position="179"/>
    </location>
</feature>
<dbReference type="PATRIC" id="fig|43658.5.peg.2327"/>
<dbReference type="PANTHER" id="PTHR13748:SF62">
    <property type="entry name" value="COBW DOMAIN-CONTAINING PROTEIN"/>
    <property type="match status" value="1"/>
</dbReference>
<dbReference type="SUPFAM" id="SSF52540">
    <property type="entry name" value="P-loop containing nucleoside triphosphate hydrolases"/>
    <property type="match status" value="1"/>
</dbReference>
<dbReference type="AlphaFoldDB" id="A0A0F4QMU6"/>
<dbReference type="Proteomes" id="UP000033452">
    <property type="component" value="Unassembled WGS sequence"/>
</dbReference>
<dbReference type="InterPro" id="IPR003495">
    <property type="entry name" value="CobW/HypB/UreG_nucleotide-bd"/>
</dbReference>
<evidence type="ECO:0000313" key="3">
    <source>
        <dbReference type="Proteomes" id="UP000033452"/>
    </source>
</evidence>
<keyword evidence="3" id="KW-1185">Reference proteome</keyword>
<dbReference type="OrthoDB" id="9808822at2"/>
<sequence>MEPVLVLVGFLGAGKTTLLKRLLLEAQQADWDPYVILNDYEHAELDARQLAGQLSEGALKPLDGSCICCSGITALRDSINRIPQRKQGITLIEANGTSDACRLMGFLGVGLDTRFKPPVQIAVVDAKNWQRRGEHNLLEANQVQVSSLIVLTHTKDLSEARIQTVKDELHQVNPHATILRVNELALWQLPELSPVSGSFDAFEHQKSHWSSCSVALPALPDEASIKALCERIPKTILRVKGCTQIGTSSDYTYFERCPDGAVSIRPFKGEPVTGSKLLVVGPGSDPGKLNEIVTQVLAAQ</sequence>
<dbReference type="PANTHER" id="PTHR13748">
    <property type="entry name" value="COBW-RELATED"/>
    <property type="match status" value="1"/>
</dbReference>
<organism evidence="2 3">
    <name type="scientific">Pseudoalteromonas rubra</name>
    <dbReference type="NCBI Taxonomy" id="43658"/>
    <lineage>
        <taxon>Bacteria</taxon>
        <taxon>Pseudomonadati</taxon>
        <taxon>Pseudomonadota</taxon>
        <taxon>Gammaproteobacteria</taxon>
        <taxon>Alteromonadales</taxon>
        <taxon>Pseudoalteromonadaceae</taxon>
        <taxon>Pseudoalteromonas</taxon>
    </lineage>
</organism>
<comment type="caution">
    <text evidence="2">The sequence shown here is derived from an EMBL/GenBank/DDBJ whole genome shotgun (WGS) entry which is preliminary data.</text>
</comment>
<protein>
    <submittedName>
        <fullName evidence="2">Cobalamin biosynthesis protein CobW</fullName>
    </submittedName>
</protein>
<reference evidence="2 3" key="1">
    <citation type="journal article" date="2015" name="BMC Genomics">
        <title>Genome mining reveals unlocked bioactive potential of marine Gram-negative bacteria.</title>
        <authorList>
            <person name="Machado H."/>
            <person name="Sonnenschein E.C."/>
            <person name="Melchiorsen J."/>
            <person name="Gram L."/>
        </authorList>
    </citation>
    <scope>NUCLEOTIDE SEQUENCE [LARGE SCALE GENOMIC DNA]</scope>
    <source>
        <strain evidence="2 3">S2471</strain>
    </source>
</reference>
<gene>
    <name evidence="2" type="ORF">TW77_11000</name>
</gene>
<dbReference type="EMBL" id="JXYA01000022">
    <property type="protein sequence ID" value="KJZ09023.1"/>
    <property type="molecule type" value="Genomic_DNA"/>
</dbReference>
<dbReference type="InterPro" id="IPR051316">
    <property type="entry name" value="Zinc-reg_GTPase_activator"/>
</dbReference>
<evidence type="ECO:0000259" key="1">
    <source>
        <dbReference type="Pfam" id="PF02492"/>
    </source>
</evidence>
<dbReference type="Pfam" id="PF02492">
    <property type="entry name" value="cobW"/>
    <property type="match status" value="1"/>
</dbReference>
<proteinExistence type="predicted"/>
<evidence type="ECO:0000313" key="2">
    <source>
        <dbReference type="EMBL" id="KJZ09023.1"/>
    </source>
</evidence>